<dbReference type="GO" id="GO:1990904">
    <property type="term" value="C:ribonucleoprotein complex"/>
    <property type="evidence" value="ECO:0007669"/>
    <property type="project" value="UniProtKB-KW"/>
</dbReference>
<dbReference type="FunFam" id="1.10.1650.10:FF:000001">
    <property type="entry name" value="Ribosomal protein L19"/>
    <property type="match status" value="1"/>
</dbReference>
<dbReference type="InterPro" id="IPR057259">
    <property type="entry name" value="Ribosomal_L19e"/>
</dbReference>
<protein>
    <recommendedName>
        <fullName evidence="4">Large ribosomal subunit protein eL19 domain-containing protein</fullName>
    </recommendedName>
</protein>
<dbReference type="Proteomes" id="UP000002195">
    <property type="component" value="Unassembled WGS sequence"/>
</dbReference>
<keyword evidence="2" id="KW-0689">Ribosomal protein</keyword>
<keyword evidence="3" id="KW-0687">Ribonucleoprotein</keyword>
<proteinExistence type="inferred from homology"/>
<feature type="domain" description="Large ribosomal subunit protein eL19" evidence="4">
    <location>
        <begin position="1"/>
        <end position="84"/>
    </location>
</feature>
<dbReference type="GO" id="GO:0006412">
    <property type="term" value="P:translation"/>
    <property type="evidence" value="ECO:0007669"/>
    <property type="project" value="InterPro"/>
</dbReference>
<dbReference type="Gene3D" id="1.10.1650.10">
    <property type="match status" value="1"/>
</dbReference>
<dbReference type="SUPFAM" id="SSF48140">
    <property type="entry name" value="Ribosomal protein L19 (L19e)"/>
    <property type="match status" value="1"/>
</dbReference>
<dbReference type="SMR" id="Q55DB5"/>
<dbReference type="EMBL" id="AAFI02000005">
    <property type="protein sequence ID" value="EAL72661.1"/>
    <property type="molecule type" value="Genomic_DNA"/>
</dbReference>
<evidence type="ECO:0000313" key="6">
    <source>
        <dbReference type="Proteomes" id="UP000002195"/>
    </source>
</evidence>
<organism evidence="5 6">
    <name type="scientific">Dictyostelium discoideum</name>
    <name type="common">Social amoeba</name>
    <dbReference type="NCBI Taxonomy" id="44689"/>
    <lineage>
        <taxon>Eukaryota</taxon>
        <taxon>Amoebozoa</taxon>
        <taxon>Evosea</taxon>
        <taxon>Eumycetozoa</taxon>
        <taxon>Dictyostelia</taxon>
        <taxon>Dictyosteliales</taxon>
        <taxon>Dictyosteliaceae</taxon>
        <taxon>Dictyostelium</taxon>
    </lineage>
</organism>
<dbReference type="AlphaFoldDB" id="Q55DB5"/>
<comment type="caution">
    <text evidence="5">The sequence shown here is derived from an EMBL/GenBank/DDBJ whole genome shotgun (WGS) entry which is preliminary data.</text>
</comment>
<dbReference type="eggNOG" id="ENOG502RIDN">
    <property type="taxonomic scope" value="Eukaryota"/>
</dbReference>
<evidence type="ECO:0000259" key="4">
    <source>
        <dbReference type="SMART" id="SM01416"/>
    </source>
</evidence>
<dbReference type="InterPro" id="IPR000196">
    <property type="entry name" value="Ribosomal_eL19_dom"/>
</dbReference>
<evidence type="ECO:0000256" key="2">
    <source>
        <dbReference type="ARBA" id="ARBA00022980"/>
    </source>
</evidence>
<dbReference type="PaxDb" id="44689-DDB0201825"/>
<comment type="similarity">
    <text evidence="1">Belongs to the eukaryotic ribosomal protein eL19 family.</text>
</comment>
<dbReference type="GO" id="GO:0003735">
    <property type="term" value="F:structural constituent of ribosome"/>
    <property type="evidence" value="ECO:0007669"/>
    <property type="project" value="InterPro"/>
</dbReference>
<dbReference type="PhylomeDB" id="Q55DB5"/>
<dbReference type="VEuPathDB" id="AmoebaDB:DDB_G0270622"/>
<dbReference type="InParanoid" id="Q55DB5"/>
<name>Q55DB5_DICDI</name>
<sequence length="84" mass="9678">MRGTVRDLAIRYLGVGAKKVWLDPTQMDKISKVKTREGIRELIAQGLIKRKFTIGGSYKPSRGPFLFPKDEFFKLNKNHITKNE</sequence>
<keyword evidence="6" id="KW-1185">Reference proteome</keyword>
<gene>
    <name evidence="5" type="ORF">DDB_G0270622</name>
</gene>
<evidence type="ECO:0000256" key="3">
    <source>
        <dbReference type="ARBA" id="ARBA00023274"/>
    </source>
</evidence>
<dbReference type="SMART" id="SM01416">
    <property type="entry name" value="Ribosomal_L19e"/>
    <property type="match status" value="1"/>
</dbReference>
<dbReference type="GeneID" id="8617170"/>
<dbReference type="dictyBase" id="DDB_G0270622"/>
<evidence type="ECO:0000313" key="5">
    <source>
        <dbReference type="EMBL" id="EAL72661.1"/>
    </source>
</evidence>
<dbReference type="Pfam" id="PF01280">
    <property type="entry name" value="Ribosomal_L19e"/>
    <property type="match status" value="1"/>
</dbReference>
<evidence type="ECO:0000256" key="1">
    <source>
        <dbReference type="ARBA" id="ARBA00011082"/>
    </source>
</evidence>
<dbReference type="HOGENOM" id="CLU_2532188_0_0_1"/>
<dbReference type="OMA" id="VGAKKVW"/>
<reference evidence="5 6" key="1">
    <citation type="journal article" date="2005" name="Nature">
        <title>The genome of the social amoeba Dictyostelium discoideum.</title>
        <authorList>
            <consortium name="The Dictyostelium discoideum Sequencing Consortium"/>
            <person name="Eichinger L."/>
            <person name="Pachebat J.A."/>
            <person name="Glockner G."/>
            <person name="Rajandream M.A."/>
            <person name="Sucgang R."/>
            <person name="Berriman M."/>
            <person name="Song J."/>
            <person name="Olsen R."/>
            <person name="Szafranski K."/>
            <person name="Xu Q."/>
            <person name="Tunggal B."/>
            <person name="Kummerfeld S."/>
            <person name="Madera M."/>
            <person name="Konfortov B.A."/>
            <person name="Rivero F."/>
            <person name="Bankier A.T."/>
            <person name="Lehmann R."/>
            <person name="Hamlin N."/>
            <person name="Davies R."/>
            <person name="Gaudet P."/>
            <person name="Fey P."/>
            <person name="Pilcher K."/>
            <person name="Chen G."/>
            <person name="Saunders D."/>
            <person name="Sodergren E."/>
            <person name="Davis P."/>
            <person name="Kerhornou A."/>
            <person name="Nie X."/>
            <person name="Hall N."/>
            <person name="Anjard C."/>
            <person name="Hemphill L."/>
            <person name="Bason N."/>
            <person name="Farbrother P."/>
            <person name="Desany B."/>
            <person name="Just E."/>
            <person name="Morio T."/>
            <person name="Rost R."/>
            <person name="Churcher C."/>
            <person name="Cooper J."/>
            <person name="Haydock S."/>
            <person name="van Driessche N."/>
            <person name="Cronin A."/>
            <person name="Goodhead I."/>
            <person name="Muzny D."/>
            <person name="Mourier T."/>
            <person name="Pain A."/>
            <person name="Lu M."/>
            <person name="Harper D."/>
            <person name="Lindsay R."/>
            <person name="Hauser H."/>
            <person name="James K."/>
            <person name="Quiles M."/>
            <person name="Madan Babu M."/>
            <person name="Saito T."/>
            <person name="Buchrieser C."/>
            <person name="Wardroper A."/>
            <person name="Felder M."/>
            <person name="Thangavelu M."/>
            <person name="Johnson D."/>
            <person name="Knights A."/>
            <person name="Loulseged H."/>
            <person name="Mungall K."/>
            <person name="Oliver K."/>
            <person name="Price C."/>
            <person name="Quail M.A."/>
            <person name="Urushihara H."/>
            <person name="Hernandez J."/>
            <person name="Rabbinowitsch E."/>
            <person name="Steffen D."/>
            <person name="Sanders M."/>
            <person name="Ma J."/>
            <person name="Kohara Y."/>
            <person name="Sharp S."/>
            <person name="Simmonds M."/>
            <person name="Spiegler S."/>
            <person name="Tivey A."/>
            <person name="Sugano S."/>
            <person name="White B."/>
            <person name="Walker D."/>
            <person name="Woodward J."/>
            <person name="Winckler T."/>
            <person name="Tanaka Y."/>
            <person name="Shaulsky G."/>
            <person name="Schleicher M."/>
            <person name="Weinstock G."/>
            <person name="Rosenthal A."/>
            <person name="Cox E.C."/>
            <person name="Chisholm R.L."/>
            <person name="Gibbs R."/>
            <person name="Loomis W.F."/>
            <person name="Platzer M."/>
            <person name="Kay R.R."/>
            <person name="Williams J."/>
            <person name="Dear P.H."/>
            <person name="Noegel A.A."/>
            <person name="Barrell B."/>
            <person name="Kuspa A."/>
        </authorList>
    </citation>
    <scope>NUCLEOTIDE SEQUENCE [LARGE SCALE GENOMIC DNA]</scope>
    <source>
        <strain evidence="5 6">AX4</strain>
    </source>
</reference>
<dbReference type="GO" id="GO:0005840">
    <property type="term" value="C:ribosome"/>
    <property type="evidence" value="ECO:0007669"/>
    <property type="project" value="UniProtKB-KW"/>
</dbReference>
<accession>Q55DB5</accession>
<dbReference type="InterPro" id="IPR035970">
    <property type="entry name" value="60S_ribosomal_eL19_sf"/>
</dbReference>
<dbReference type="RefSeq" id="XP_646216.1">
    <property type="nucleotide sequence ID" value="XM_641124.1"/>
</dbReference>
<dbReference type="InterPro" id="IPR015972">
    <property type="entry name" value="Ribosomal_eL19_dom1"/>
</dbReference>
<dbReference type="KEGG" id="ddi:DDB_G0270622"/>